<keyword evidence="1" id="KW-0472">Membrane</keyword>
<reference evidence="3 4" key="1">
    <citation type="submission" date="2022-11" db="EMBL/GenBank/DDBJ databases">
        <title>Draft genome sequence of Saccharopolyspora sp. WRP15-2 isolated from rhizosphere soils of wild rice in Thailand.</title>
        <authorList>
            <person name="Duangmal K."/>
            <person name="Kammanee S."/>
            <person name="Muangham S."/>
        </authorList>
    </citation>
    <scope>NUCLEOTIDE SEQUENCE [LARGE SCALE GENOMIC DNA]</scope>
    <source>
        <strain evidence="3 4">WRP15-2</strain>
    </source>
</reference>
<keyword evidence="4" id="KW-1185">Reference proteome</keyword>
<comment type="caution">
    <text evidence="3">The sequence shown here is derived from an EMBL/GenBank/DDBJ whole genome shotgun (WGS) entry which is preliminary data.</text>
</comment>
<dbReference type="InterPro" id="IPR005182">
    <property type="entry name" value="YdbS-like_PH"/>
</dbReference>
<dbReference type="RefSeq" id="WP_270952736.1">
    <property type="nucleotide sequence ID" value="NZ_JAQGLA010000073.1"/>
</dbReference>
<feature type="transmembrane region" description="Helical" evidence="1">
    <location>
        <begin position="177"/>
        <end position="195"/>
    </location>
</feature>
<evidence type="ECO:0000256" key="1">
    <source>
        <dbReference type="SAM" id="Phobius"/>
    </source>
</evidence>
<keyword evidence="1" id="KW-0812">Transmembrane</keyword>
<dbReference type="PANTHER" id="PTHR34473:SF2">
    <property type="entry name" value="UPF0699 TRANSMEMBRANE PROTEIN YDBT"/>
    <property type="match status" value="1"/>
</dbReference>
<sequence>MSTVIDGQWRRQDPKTIAAIAGLVLAPMVPAVAVMAISGAPTSAILITAGLWLAAGLLFAGLYALEWWFAWYRITPEHFELRKGAVTRNHRSIPRDRIRSVDLTASLSHRVFGVTTVKVGTGGQSGDSSELKLDAISRQHAESLRQELLFGDSSTVVDSGVPAPETSSTLARLNPAWLAYSSLSVGLALIVWGAIGSAIGSFSELLKATGVFNAIGAAVVATSLWLVVAVGAALALAVGVLGSFVLSLEMWWGFRLSRDRGDTLQVKRGLLTTRSVSLEERRLRGIELVEPLLLRWAGGARLHAVATGLNQKKEENQPDNKTLLPPAPRSVAYRTSAAVLREPQPPSQVPLRHHPRAALRRRINWALMAAAPFLIAAVVAAMYGWIPVPLAIAAGAAVVLVFLGFAVDAYRNLGHQLTDRYLISRNGSGIRRTVVLERDGVIGWKMSRTVFQRRSGLMTVGATTAAGNSIYEVHDVAEADGLALADEALPGLLEPFVERR</sequence>
<dbReference type="PIRSF" id="PIRSF026631">
    <property type="entry name" value="UCP026631"/>
    <property type="match status" value="1"/>
</dbReference>
<keyword evidence="1" id="KW-1133">Transmembrane helix</keyword>
<organism evidence="3 4">
    <name type="scientific">Saccharopolyspora oryzae</name>
    <dbReference type="NCBI Taxonomy" id="2997343"/>
    <lineage>
        <taxon>Bacteria</taxon>
        <taxon>Bacillati</taxon>
        <taxon>Actinomycetota</taxon>
        <taxon>Actinomycetes</taxon>
        <taxon>Pseudonocardiales</taxon>
        <taxon>Pseudonocardiaceae</taxon>
        <taxon>Saccharopolyspora</taxon>
    </lineage>
</organism>
<evidence type="ECO:0000313" key="3">
    <source>
        <dbReference type="EMBL" id="MDA3629681.1"/>
    </source>
</evidence>
<evidence type="ECO:0000259" key="2">
    <source>
        <dbReference type="Pfam" id="PF03703"/>
    </source>
</evidence>
<dbReference type="Pfam" id="PF03703">
    <property type="entry name" value="bPH_2"/>
    <property type="match status" value="2"/>
</dbReference>
<dbReference type="PANTHER" id="PTHR34473">
    <property type="entry name" value="UPF0699 TRANSMEMBRANE PROTEIN YDBS"/>
    <property type="match status" value="1"/>
</dbReference>
<name>A0ABT4V6U1_9PSEU</name>
<feature type="transmembrane region" description="Helical" evidence="1">
    <location>
        <begin position="392"/>
        <end position="410"/>
    </location>
</feature>
<evidence type="ECO:0000313" key="4">
    <source>
        <dbReference type="Proteomes" id="UP001210380"/>
    </source>
</evidence>
<feature type="transmembrane region" description="Helical" evidence="1">
    <location>
        <begin position="365"/>
        <end position="386"/>
    </location>
</feature>
<feature type="domain" description="YdbS-like PH" evidence="2">
    <location>
        <begin position="410"/>
        <end position="482"/>
    </location>
</feature>
<feature type="transmembrane region" description="Helical" evidence="1">
    <location>
        <begin position="215"/>
        <end position="248"/>
    </location>
</feature>
<dbReference type="EMBL" id="JAQGLA010000073">
    <property type="protein sequence ID" value="MDA3629681.1"/>
    <property type="molecule type" value="Genomic_DNA"/>
</dbReference>
<protein>
    <submittedName>
        <fullName evidence="3">PH domain-containing protein</fullName>
    </submittedName>
</protein>
<feature type="domain" description="YdbS-like PH" evidence="2">
    <location>
        <begin position="67"/>
        <end position="147"/>
    </location>
</feature>
<feature type="transmembrane region" description="Helical" evidence="1">
    <location>
        <begin position="17"/>
        <end position="38"/>
    </location>
</feature>
<dbReference type="Proteomes" id="UP001210380">
    <property type="component" value="Unassembled WGS sequence"/>
</dbReference>
<feature type="transmembrane region" description="Helical" evidence="1">
    <location>
        <begin position="44"/>
        <end position="65"/>
    </location>
</feature>
<accession>A0ABT4V6U1</accession>
<gene>
    <name evidence="3" type="ORF">OU415_29925</name>
</gene>
<dbReference type="InterPro" id="IPR014529">
    <property type="entry name" value="UCP026631"/>
</dbReference>
<proteinExistence type="predicted"/>